<dbReference type="EMBL" id="MU274901">
    <property type="protein sequence ID" value="KAI0093656.1"/>
    <property type="molecule type" value="Genomic_DNA"/>
</dbReference>
<evidence type="ECO:0000313" key="1">
    <source>
        <dbReference type="EMBL" id="KAI0093656.1"/>
    </source>
</evidence>
<organism evidence="1 2">
    <name type="scientific">Irpex rosettiformis</name>
    <dbReference type="NCBI Taxonomy" id="378272"/>
    <lineage>
        <taxon>Eukaryota</taxon>
        <taxon>Fungi</taxon>
        <taxon>Dikarya</taxon>
        <taxon>Basidiomycota</taxon>
        <taxon>Agaricomycotina</taxon>
        <taxon>Agaricomycetes</taxon>
        <taxon>Polyporales</taxon>
        <taxon>Irpicaceae</taxon>
        <taxon>Irpex</taxon>
    </lineage>
</organism>
<sequence>MRPAQPWNTLRQVQNTKQWHKLVNPSLQRHTRPTSSLPRPYRFHVGASWAGKPVNPRDRQVNTKPFPKDHPVAVWRDHVLSRPNGTNGRHIGEDFFYIQEMRSQSGLSLGIADGVGGWIDSGVDPSLFSQSLMYHAHRYAKNGWVGEPEIDPTQDYTEREEVEGWELTPMECMELAHGGVLRERAVVAGSSTACIVNLNASTGILRAANLGDSGFAIIRSSSIIHFQQPQTHYFNCPKQLTKIPRNTRLHGGMCMDPASDADTYETKLIDGDIVILFTDGLSDNVFPTELTSICSLVSRQYAHSPPPLPPADATKHAFKFIHTEEDAQAQTIAERFVNYAQLCMKNKKRASPFERAAAREGMYFRGGVSILPSDCTDESRILTTILAFQKMDDVTVIVAMVRETL</sequence>
<comment type="caution">
    <text evidence="1">The sequence shown here is derived from an EMBL/GenBank/DDBJ whole genome shotgun (WGS) entry which is preliminary data.</text>
</comment>
<evidence type="ECO:0000313" key="2">
    <source>
        <dbReference type="Proteomes" id="UP001055072"/>
    </source>
</evidence>
<keyword evidence="2" id="KW-1185">Reference proteome</keyword>
<dbReference type="Proteomes" id="UP001055072">
    <property type="component" value="Unassembled WGS sequence"/>
</dbReference>
<protein>
    <submittedName>
        <fullName evidence="1">Protein serine/threonine phosphatase 2C</fullName>
    </submittedName>
</protein>
<accession>A0ACB8UHJ3</accession>
<gene>
    <name evidence="1" type="ORF">BDY19DRAFT_265881</name>
</gene>
<reference evidence="1" key="1">
    <citation type="journal article" date="2021" name="Environ. Microbiol.">
        <title>Gene family expansions and transcriptome signatures uncover fungal adaptations to wood decay.</title>
        <authorList>
            <person name="Hage H."/>
            <person name="Miyauchi S."/>
            <person name="Viragh M."/>
            <person name="Drula E."/>
            <person name="Min B."/>
            <person name="Chaduli D."/>
            <person name="Navarro D."/>
            <person name="Favel A."/>
            <person name="Norest M."/>
            <person name="Lesage-Meessen L."/>
            <person name="Balint B."/>
            <person name="Merenyi Z."/>
            <person name="de Eugenio L."/>
            <person name="Morin E."/>
            <person name="Martinez A.T."/>
            <person name="Baldrian P."/>
            <person name="Stursova M."/>
            <person name="Martinez M.J."/>
            <person name="Novotny C."/>
            <person name="Magnuson J.K."/>
            <person name="Spatafora J.W."/>
            <person name="Maurice S."/>
            <person name="Pangilinan J."/>
            <person name="Andreopoulos W."/>
            <person name="LaButti K."/>
            <person name="Hundley H."/>
            <person name="Na H."/>
            <person name="Kuo A."/>
            <person name="Barry K."/>
            <person name="Lipzen A."/>
            <person name="Henrissat B."/>
            <person name="Riley R."/>
            <person name="Ahrendt S."/>
            <person name="Nagy L.G."/>
            <person name="Grigoriev I.V."/>
            <person name="Martin F."/>
            <person name="Rosso M.N."/>
        </authorList>
    </citation>
    <scope>NUCLEOTIDE SEQUENCE</scope>
    <source>
        <strain evidence="1">CBS 384.51</strain>
    </source>
</reference>
<proteinExistence type="predicted"/>
<name>A0ACB8UHJ3_9APHY</name>